<protein>
    <submittedName>
        <fullName evidence="3">Uncharacterized protein</fullName>
    </submittedName>
</protein>
<evidence type="ECO:0000256" key="2">
    <source>
        <dbReference type="SAM" id="Phobius"/>
    </source>
</evidence>
<keyword evidence="2" id="KW-1133">Transmembrane helix</keyword>
<feature type="region of interest" description="Disordered" evidence="1">
    <location>
        <begin position="87"/>
        <end position="108"/>
    </location>
</feature>
<keyword evidence="4" id="KW-1185">Reference proteome</keyword>
<proteinExistence type="predicted"/>
<evidence type="ECO:0000313" key="4">
    <source>
        <dbReference type="Proteomes" id="UP000799640"/>
    </source>
</evidence>
<keyword evidence="2" id="KW-0812">Transmembrane</keyword>
<dbReference type="Proteomes" id="UP000799640">
    <property type="component" value="Unassembled WGS sequence"/>
</dbReference>
<reference evidence="3" key="1">
    <citation type="journal article" date="2020" name="Stud. Mycol.">
        <title>101 Dothideomycetes genomes: a test case for predicting lifestyles and emergence of pathogens.</title>
        <authorList>
            <person name="Haridas S."/>
            <person name="Albert R."/>
            <person name="Binder M."/>
            <person name="Bloem J."/>
            <person name="Labutti K."/>
            <person name="Salamov A."/>
            <person name="Andreopoulos B."/>
            <person name="Baker S."/>
            <person name="Barry K."/>
            <person name="Bills G."/>
            <person name="Bluhm B."/>
            <person name="Cannon C."/>
            <person name="Castanera R."/>
            <person name="Culley D."/>
            <person name="Daum C."/>
            <person name="Ezra D."/>
            <person name="Gonzalez J."/>
            <person name="Henrissat B."/>
            <person name="Kuo A."/>
            <person name="Liang C."/>
            <person name="Lipzen A."/>
            <person name="Lutzoni F."/>
            <person name="Magnuson J."/>
            <person name="Mondo S."/>
            <person name="Nolan M."/>
            <person name="Ohm R."/>
            <person name="Pangilinan J."/>
            <person name="Park H.-J."/>
            <person name="Ramirez L."/>
            <person name="Alfaro M."/>
            <person name="Sun H."/>
            <person name="Tritt A."/>
            <person name="Yoshinaga Y."/>
            <person name="Zwiers L.-H."/>
            <person name="Turgeon B."/>
            <person name="Goodwin S."/>
            <person name="Spatafora J."/>
            <person name="Crous P."/>
            <person name="Grigoriev I."/>
        </authorList>
    </citation>
    <scope>NUCLEOTIDE SEQUENCE</scope>
    <source>
        <strain evidence="3">CBS 262.69</strain>
    </source>
</reference>
<name>A0A6G1HLQ8_9PEZI</name>
<feature type="region of interest" description="Disordered" evidence="1">
    <location>
        <begin position="35"/>
        <end position="61"/>
    </location>
</feature>
<dbReference type="EMBL" id="ML996705">
    <property type="protein sequence ID" value="KAF2396767.1"/>
    <property type="molecule type" value="Genomic_DNA"/>
</dbReference>
<organism evidence="3 4">
    <name type="scientific">Trichodelitschia bisporula</name>
    <dbReference type="NCBI Taxonomy" id="703511"/>
    <lineage>
        <taxon>Eukaryota</taxon>
        <taxon>Fungi</taxon>
        <taxon>Dikarya</taxon>
        <taxon>Ascomycota</taxon>
        <taxon>Pezizomycotina</taxon>
        <taxon>Dothideomycetes</taxon>
        <taxon>Dothideomycetes incertae sedis</taxon>
        <taxon>Phaeotrichales</taxon>
        <taxon>Phaeotrichaceae</taxon>
        <taxon>Trichodelitschia</taxon>
    </lineage>
</organism>
<feature type="compositionally biased region" description="Polar residues" evidence="1">
    <location>
        <begin position="88"/>
        <end position="101"/>
    </location>
</feature>
<keyword evidence="2" id="KW-0472">Membrane</keyword>
<sequence>MTPSLRGMNMSGTSMGFVGRRFFGAMKKAGLSLATEGASLQPERKRMPPPKPCASRTSKPGFRLHAGTRRQAWVLLFCCIMAGIGFPPTSTSLQSSCSARRTSPIPLA</sequence>
<feature type="transmembrane region" description="Helical" evidence="2">
    <location>
        <begin position="72"/>
        <end position="90"/>
    </location>
</feature>
<dbReference type="AlphaFoldDB" id="A0A6G1HLQ8"/>
<accession>A0A6G1HLQ8</accession>
<evidence type="ECO:0000256" key="1">
    <source>
        <dbReference type="SAM" id="MobiDB-lite"/>
    </source>
</evidence>
<gene>
    <name evidence="3" type="ORF">EJ06DRAFT_170614</name>
</gene>
<evidence type="ECO:0000313" key="3">
    <source>
        <dbReference type="EMBL" id="KAF2396767.1"/>
    </source>
</evidence>